<sequence length="96" mass="10746">MLVVAEENNKKLVPLKKVVVNASVVDMIAEVNITQIYENLEENNIEAIYEFMINDTAAVCGFEATVNDERKVIGIVKEAEQAKNEYKEAINVFVAL</sequence>
<gene>
    <name evidence="2" type="ORF">GMARGA_LOCUS20057</name>
</gene>
<dbReference type="PROSITE" id="PS51468">
    <property type="entry name" value="VIT"/>
    <property type="match status" value="1"/>
</dbReference>
<evidence type="ECO:0000313" key="2">
    <source>
        <dbReference type="EMBL" id="CAG8783452.1"/>
    </source>
</evidence>
<dbReference type="PANTHER" id="PTHR45737">
    <property type="entry name" value="VON WILLEBRAND FACTOR A DOMAIN-CONTAINING PROTEIN 5A"/>
    <property type="match status" value="1"/>
</dbReference>
<dbReference type="PANTHER" id="PTHR45737:SF6">
    <property type="entry name" value="VON WILLEBRAND FACTOR A DOMAIN-CONTAINING PROTEIN 5A"/>
    <property type="match status" value="1"/>
</dbReference>
<dbReference type="EMBL" id="CAJVQB010017260">
    <property type="protein sequence ID" value="CAG8783452.1"/>
    <property type="molecule type" value="Genomic_DNA"/>
</dbReference>
<name>A0ABN7VM86_GIGMA</name>
<comment type="caution">
    <text evidence="2">The sequence shown here is derived from an EMBL/GenBank/DDBJ whole genome shotgun (WGS) entry which is preliminary data.</text>
</comment>
<proteinExistence type="predicted"/>
<protein>
    <submittedName>
        <fullName evidence="2">38893_t:CDS:1</fullName>
    </submittedName>
</protein>
<organism evidence="2 3">
    <name type="scientific">Gigaspora margarita</name>
    <dbReference type="NCBI Taxonomy" id="4874"/>
    <lineage>
        <taxon>Eukaryota</taxon>
        <taxon>Fungi</taxon>
        <taxon>Fungi incertae sedis</taxon>
        <taxon>Mucoromycota</taxon>
        <taxon>Glomeromycotina</taxon>
        <taxon>Glomeromycetes</taxon>
        <taxon>Diversisporales</taxon>
        <taxon>Gigasporaceae</taxon>
        <taxon>Gigaspora</taxon>
    </lineage>
</organism>
<evidence type="ECO:0000259" key="1">
    <source>
        <dbReference type="PROSITE" id="PS51468"/>
    </source>
</evidence>
<evidence type="ECO:0000313" key="3">
    <source>
        <dbReference type="Proteomes" id="UP000789901"/>
    </source>
</evidence>
<keyword evidence="3" id="KW-1185">Reference proteome</keyword>
<dbReference type="InterPro" id="IPR013694">
    <property type="entry name" value="VIT"/>
</dbReference>
<feature type="domain" description="VIT" evidence="1">
    <location>
        <begin position="1"/>
        <end position="96"/>
    </location>
</feature>
<accession>A0ABN7VM86</accession>
<dbReference type="Pfam" id="PF08487">
    <property type="entry name" value="VIT"/>
    <property type="match status" value="1"/>
</dbReference>
<dbReference type="Proteomes" id="UP000789901">
    <property type="component" value="Unassembled WGS sequence"/>
</dbReference>
<reference evidence="2 3" key="1">
    <citation type="submission" date="2021-06" db="EMBL/GenBank/DDBJ databases">
        <authorList>
            <person name="Kallberg Y."/>
            <person name="Tangrot J."/>
            <person name="Rosling A."/>
        </authorList>
    </citation>
    <scope>NUCLEOTIDE SEQUENCE [LARGE SCALE GENOMIC DNA]</scope>
    <source>
        <strain evidence="2 3">120-4 pot B 10/14</strain>
    </source>
</reference>